<sequence>MRNHLRIATVAGALLLAPLAAAVPASAIPLEPAPAEQTAPIYNPGCHPGGPHIDCLLLSLSAGGSSN</sequence>
<protein>
    <submittedName>
        <fullName evidence="2">Uncharacterized protein</fullName>
    </submittedName>
</protein>
<dbReference type="AlphaFoldDB" id="A0A6P1CT50"/>
<dbReference type="EMBL" id="JAAGVB010000033">
    <property type="protein sequence ID" value="NEW34843.1"/>
    <property type="molecule type" value="Genomic_DNA"/>
</dbReference>
<dbReference type="RefSeq" id="WP_014348519.1">
    <property type="nucleotide sequence ID" value="NZ_AP026975.1"/>
</dbReference>
<keyword evidence="1" id="KW-0732">Signal</keyword>
<reference evidence="2 3" key="1">
    <citation type="submission" date="2020-01" db="EMBL/GenBank/DDBJ databases">
        <title>Genetics and antimicrobial susceptibilities of Nocardia species isolated from the soil; a comparison with species isolated from humans.</title>
        <authorList>
            <person name="Carrasco G."/>
            <person name="Monzon S."/>
            <person name="Sansegundo M."/>
            <person name="Garcia E."/>
            <person name="Garrido N."/>
            <person name="Medina M.J."/>
            <person name="Villalon P."/>
            <person name="Ramirez-Arocha A.C."/>
            <person name="Jimenez P."/>
            <person name="Cuesta I."/>
            <person name="Valdezate S."/>
        </authorList>
    </citation>
    <scope>NUCLEOTIDE SEQUENCE [LARGE SCALE GENOMIC DNA]</scope>
    <source>
        <strain evidence="2 3">CNM20110626</strain>
    </source>
</reference>
<name>A0A6P1CT50_9NOCA</name>
<gene>
    <name evidence="2" type="ORF">GV791_20095</name>
</gene>
<organism evidence="2 3">
    <name type="scientific">Nocardia cyriacigeorgica</name>
    <dbReference type="NCBI Taxonomy" id="135487"/>
    <lineage>
        <taxon>Bacteria</taxon>
        <taxon>Bacillati</taxon>
        <taxon>Actinomycetota</taxon>
        <taxon>Actinomycetes</taxon>
        <taxon>Mycobacteriales</taxon>
        <taxon>Nocardiaceae</taxon>
        <taxon>Nocardia</taxon>
    </lineage>
</organism>
<evidence type="ECO:0000313" key="3">
    <source>
        <dbReference type="Proteomes" id="UP000471166"/>
    </source>
</evidence>
<accession>A0A6P1CT50</accession>
<feature type="signal peptide" evidence="1">
    <location>
        <begin position="1"/>
        <end position="27"/>
    </location>
</feature>
<evidence type="ECO:0000313" key="2">
    <source>
        <dbReference type="EMBL" id="NEW34843.1"/>
    </source>
</evidence>
<feature type="chain" id="PRO_5026703661" evidence="1">
    <location>
        <begin position="28"/>
        <end position="67"/>
    </location>
</feature>
<dbReference type="Proteomes" id="UP000471166">
    <property type="component" value="Unassembled WGS sequence"/>
</dbReference>
<proteinExistence type="predicted"/>
<comment type="caution">
    <text evidence="2">The sequence shown here is derived from an EMBL/GenBank/DDBJ whole genome shotgun (WGS) entry which is preliminary data.</text>
</comment>
<evidence type="ECO:0000256" key="1">
    <source>
        <dbReference type="SAM" id="SignalP"/>
    </source>
</evidence>